<dbReference type="InterPro" id="IPR001867">
    <property type="entry name" value="OmpR/PhoB-type_DNA-bd"/>
</dbReference>
<dbReference type="SUPFAM" id="SSF52172">
    <property type="entry name" value="CheY-like"/>
    <property type="match status" value="1"/>
</dbReference>
<dbReference type="SMART" id="SM00862">
    <property type="entry name" value="Trans_reg_C"/>
    <property type="match status" value="1"/>
</dbReference>
<dbReference type="CDD" id="cd17574">
    <property type="entry name" value="REC_OmpR"/>
    <property type="match status" value="1"/>
</dbReference>
<dbReference type="Proteomes" id="UP000005990">
    <property type="component" value="Unassembled WGS sequence"/>
</dbReference>
<evidence type="ECO:0000256" key="7">
    <source>
        <dbReference type="PROSITE-ProRule" id="PRU00169"/>
    </source>
</evidence>
<comment type="caution">
    <text evidence="11">The sequence shown here is derived from an EMBL/GenBank/DDBJ whole genome shotgun (WGS) entry which is preliminary data.</text>
</comment>
<dbReference type="Gene3D" id="6.10.250.690">
    <property type="match status" value="1"/>
</dbReference>
<dbReference type="GO" id="GO:0000156">
    <property type="term" value="F:phosphorelay response regulator activity"/>
    <property type="evidence" value="ECO:0007669"/>
    <property type="project" value="TreeGrafter"/>
</dbReference>
<evidence type="ECO:0000259" key="9">
    <source>
        <dbReference type="PROSITE" id="PS50110"/>
    </source>
</evidence>
<dbReference type="FunFam" id="1.10.10.10:FF:000018">
    <property type="entry name" value="DNA-binding response regulator ResD"/>
    <property type="match status" value="1"/>
</dbReference>
<evidence type="ECO:0000256" key="6">
    <source>
        <dbReference type="ARBA" id="ARBA00023163"/>
    </source>
</evidence>
<keyword evidence="5" id="KW-0010">Activator</keyword>
<keyword evidence="2" id="KW-0902">Two-component regulatory system</keyword>
<keyword evidence="4 8" id="KW-0238">DNA-binding</keyword>
<dbReference type="GO" id="GO:0005829">
    <property type="term" value="C:cytosol"/>
    <property type="evidence" value="ECO:0007669"/>
    <property type="project" value="TreeGrafter"/>
</dbReference>
<dbReference type="GO" id="GO:0006355">
    <property type="term" value="P:regulation of DNA-templated transcription"/>
    <property type="evidence" value="ECO:0007669"/>
    <property type="project" value="InterPro"/>
</dbReference>
<dbReference type="Gene3D" id="3.40.50.2300">
    <property type="match status" value="1"/>
</dbReference>
<dbReference type="SMART" id="SM00448">
    <property type="entry name" value="REC"/>
    <property type="match status" value="1"/>
</dbReference>
<dbReference type="Gene3D" id="1.10.10.10">
    <property type="entry name" value="Winged helix-like DNA-binding domain superfamily/Winged helix DNA-binding domain"/>
    <property type="match status" value="1"/>
</dbReference>
<keyword evidence="6" id="KW-0804">Transcription</keyword>
<accession>E4KNL5</accession>
<evidence type="ECO:0000256" key="3">
    <source>
        <dbReference type="ARBA" id="ARBA00023015"/>
    </source>
</evidence>
<keyword evidence="3" id="KW-0805">Transcription regulation</keyword>
<dbReference type="FunFam" id="3.40.50.2300:FF:000001">
    <property type="entry name" value="DNA-binding response regulator PhoB"/>
    <property type="match status" value="1"/>
</dbReference>
<dbReference type="PROSITE" id="PS51755">
    <property type="entry name" value="OMPR_PHOB"/>
    <property type="match status" value="1"/>
</dbReference>
<evidence type="ECO:0000313" key="12">
    <source>
        <dbReference type="Proteomes" id="UP000005990"/>
    </source>
</evidence>
<proteinExistence type="predicted"/>
<dbReference type="InterPro" id="IPR016032">
    <property type="entry name" value="Sig_transdc_resp-reg_C-effctor"/>
</dbReference>
<dbReference type="PANTHER" id="PTHR48111:SF10">
    <property type="entry name" value="STAGE 0 SPORULATION PROTEIN A HOMOLOG"/>
    <property type="match status" value="1"/>
</dbReference>
<evidence type="ECO:0000256" key="5">
    <source>
        <dbReference type="ARBA" id="ARBA00023159"/>
    </source>
</evidence>
<dbReference type="SUPFAM" id="SSF46894">
    <property type="entry name" value="C-terminal effector domain of the bipartite response regulators"/>
    <property type="match status" value="1"/>
</dbReference>
<reference evidence="11 12" key="1">
    <citation type="submission" date="2010-10" db="EMBL/GenBank/DDBJ databases">
        <authorList>
            <person name="Durkin A.S."/>
            <person name="Madupu R."/>
            <person name="Torralba M."/>
            <person name="Gillis M."/>
            <person name="Methe B."/>
            <person name="Sutton G."/>
            <person name="Nelson K.E."/>
        </authorList>
    </citation>
    <scope>NUCLEOTIDE SEQUENCE [LARGE SCALE GENOMIC DNA]</scope>
    <source>
        <strain evidence="11 12">ACS-139-V-Col8</strain>
    </source>
</reference>
<dbReference type="STRING" id="908337.HMPREF9257_0795"/>
<dbReference type="Pfam" id="PF00072">
    <property type="entry name" value="Response_reg"/>
    <property type="match status" value="1"/>
</dbReference>
<feature type="modified residue" description="4-aspartylphosphate" evidence="7">
    <location>
        <position position="52"/>
    </location>
</feature>
<dbReference type="EMBL" id="AENN01000012">
    <property type="protein sequence ID" value="EFR31452.1"/>
    <property type="molecule type" value="Genomic_DNA"/>
</dbReference>
<evidence type="ECO:0000256" key="2">
    <source>
        <dbReference type="ARBA" id="ARBA00023012"/>
    </source>
</evidence>
<dbReference type="OrthoDB" id="9790442at2"/>
<evidence type="ECO:0000256" key="4">
    <source>
        <dbReference type="ARBA" id="ARBA00023125"/>
    </source>
</evidence>
<protein>
    <submittedName>
        <fullName evidence="11">Response regulator receiver domain protein</fullName>
    </submittedName>
</protein>
<dbReference type="AlphaFoldDB" id="E4KNL5"/>
<sequence length="232" mass="25880">MRVLVVDDEKEIVELLTIYLKNESYDVLQAFDGVEALDLIAKNDDIDLVLLDIMMPKKNGLEVLEEIRKQGLNFPVIFLTAKATDTDKITGLFAGADDYVAKPFNPLEVIARIKSLFRRQQLLNQPPQAKDTSKVEVGSITIEKDSHTVTTLSGQDVQLTGSEFDILYLLATHLNQVFSAEDILQEVWPEGNKPSSQTVMVHVSHLRDKLEAATNGEKIVKTVWGLGYKIVG</sequence>
<dbReference type="PROSITE" id="PS50110">
    <property type="entry name" value="RESPONSE_REGULATORY"/>
    <property type="match status" value="1"/>
</dbReference>
<feature type="domain" description="Response regulatory" evidence="9">
    <location>
        <begin position="2"/>
        <end position="117"/>
    </location>
</feature>
<dbReference type="InterPro" id="IPR036388">
    <property type="entry name" value="WH-like_DNA-bd_sf"/>
</dbReference>
<name>E4KNL5_9LACT</name>
<dbReference type="RefSeq" id="WP_006418091.1">
    <property type="nucleotide sequence ID" value="NZ_AENN01000012.1"/>
</dbReference>
<dbReference type="eggNOG" id="COG0745">
    <property type="taxonomic scope" value="Bacteria"/>
</dbReference>
<gene>
    <name evidence="11" type="ORF">HMPREF9257_0795</name>
</gene>
<evidence type="ECO:0000256" key="1">
    <source>
        <dbReference type="ARBA" id="ARBA00022553"/>
    </source>
</evidence>
<keyword evidence="12" id="KW-1185">Reference proteome</keyword>
<feature type="domain" description="OmpR/PhoB-type" evidence="10">
    <location>
        <begin position="132"/>
        <end position="232"/>
    </location>
</feature>
<dbReference type="PANTHER" id="PTHR48111">
    <property type="entry name" value="REGULATOR OF RPOS"/>
    <property type="match status" value="1"/>
</dbReference>
<evidence type="ECO:0000256" key="8">
    <source>
        <dbReference type="PROSITE-ProRule" id="PRU01091"/>
    </source>
</evidence>
<dbReference type="InterPro" id="IPR001789">
    <property type="entry name" value="Sig_transdc_resp-reg_receiver"/>
</dbReference>
<dbReference type="GO" id="GO:0000976">
    <property type="term" value="F:transcription cis-regulatory region binding"/>
    <property type="evidence" value="ECO:0007669"/>
    <property type="project" value="TreeGrafter"/>
</dbReference>
<dbReference type="CDD" id="cd00383">
    <property type="entry name" value="trans_reg_C"/>
    <property type="match status" value="1"/>
</dbReference>
<dbReference type="InterPro" id="IPR011006">
    <property type="entry name" value="CheY-like_superfamily"/>
</dbReference>
<dbReference type="GO" id="GO:0032993">
    <property type="term" value="C:protein-DNA complex"/>
    <property type="evidence" value="ECO:0007669"/>
    <property type="project" value="TreeGrafter"/>
</dbReference>
<evidence type="ECO:0000259" key="10">
    <source>
        <dbReference type="PROSITE" id="PS51755"/>
    </source>
</evidence>
<organism evidence="11 12">
    <name type="scientific">Eremococcus coleocola ACS-139-V-Col8</name>
    <dbReference type="NCBI Taxonomy" id="908337"/>
    <lineage>
        <taxon>Bacteria</taxon>
        <taxon>Bacillati</taxon>
        <taxon>Bacillota</taxon>
        <taxon>Bacilli</taxon>
        <taxon>Lactobacillales</taxon>
        <taxon>Aerococcaceae</taxon>
        <taxon>Eremococcus</taxon>
    </lineage>
</organism>
<keyword evidence="1 7" id="KW-0597">Phosphoprotein</keyword>
<evidence type="ECO:0000313" key="11">
    <source>
        <dbReference type="EMBL" id="EFR31452.1"/>
    </source>
</evidence>
<dbReference type="InterPro" id="IPR039420">
    <property type="entry name" value="WalR-like"/>
</dbReference>
<dbReference type="Pfam" id="PF00486">
    <property type="entry name" value="Trans_reg_C"/>
    <property type="match status" value="1"/>
</dbReference>
<feature type="DNA-binding region" description="OmpR/PhoB-type" evidence="8">
    <location>
        <begin position="132"/>
        <end position="232"/>
    </location>
</feature>